<proteinExistence type="predicted"/>
<keyword evidence="3" id="KW-1185">Reference proteome</keyword>
<accession>A0ABR0NJE0</accession>
<reference evidence="2 3" key="1">
    <citation type="submission" date="2023-03" db="EMBL/GenBank/DDBJ databases">
        <title>WGS of Gossypium arboreum.</title>
        <authorList>
            <person name="Yu D."/>
        </authorList>
    </citation>
    <scope>NUCLEOTIDE SEQUENCE [LARGE SCALE GENOMIC DNA]</scope>
    <source>
        <tissue evidence="2">Leaf</tissue>
    </source>
</reference>
<feature type="region of interest" description="Disordered" evidence="1">
    <location>
        <begin position="76"/>
        <end position="128"/>
    </location>
</feature>
<evidence type="ECO:0000313" key="2">
    <source>
        <dbReference type="EMBL" id="KAK5795125.1"/>
    </source>
</evidence>
<gene>
    <name evidence="2" type="ORF">PVK06_036382</name>
</gene>
<name>A0ABR0NJE0_GOSAR</name>
<dbReference type="EMBL" id="JARKNE010000010">
    <property type="protein sequence ID" value="KAK5795125.1"/>
    <property type="molecule type" value="Genomic_DNA"/>
</dbReference>
<feature type="compositionally biased region" description="Acidic residues" evidence="1">
    <location>
        <begin position="83"/>
        <end position="100"/>
    </location>
</feature>
<sequence>MIFKYDGEEDVDNFLLLPLFKCLPKDFVGGPTNFDNDDDAKDFGTMIVKFDCGHNARDQLSHSFKPLAAAMASPMRARRDRLDVDDDDGDEEEEEEDGDGEGFRTFVVRSTVRSEREGGDGGGGWDEWRELFEVGDGQITRVEVKK</sequence>
<dbReference type="Proteomes" id="UP001358586">
    <property type="component" value="Chromosome 10"/>
</dbReference>
<protein>
    <submittedName>
        <fullName evidence="2">Uncharacterized protein</fullName>
    </submittedName>
</protein>
<comment type="caution">
    <text evidence="2">The sequence shown here is derived from an EMBL/GenBank/DDBJ whole genome shotgun (WGS) entry which is preliminary data.</text>
</comment>
<evidence type="ECO:0000256" key="1">
    <source>
        <dbReference type="SAM" id="MobiDB-lite"/>
    </source>
</evidence>
<organism evidence="2 3">
    <name type="scientific">Gossypium arboreum</name>
    <name type="common">Tree cotton</name>
    <name type="synonym">Gossypium nanking</name>
    <dbReference type="NCBI Taxonomy" id="29729"/>
    <lineage>
        <taxon>Eukaryota</taxon>
        <taxon>Viridiplantae</taxon>
        <taxon>Streptophyta</taxon>
        <taxon>Embryophyta</taxon>
        <taxon>Tracheophyta</taxon>
        <taxon>Spermatophyta</taxon>
        <taxon>Magnoliopsida</taxon>
        <taxon>eudicotyledons</taxon>
        <taxon>Gunneridae</taxon>
        <taxon>Pentapetalae</taxon>
        <taxon>rosids</taxon>
        <taxon>malvids</taxon>
        <taxon>Malvales</taxon>
        <taxon>Malvaceae</taxon>
        <taxon>Malvoideae</taxon>
        <taxon>Gossypium</taxon>
    </lineage>
</organism>
<evidence type="ECO:0000313" key="3">
    <source>
        <dbReference type="Proteomes" id="UP001358586"/>
    </source>
</evidence>